<keyword evidence="1" id="KW-0812">Transmembrane</keyword>
<keyword evidence="1" id="KW-1133">Transmembrane helix</keyword>
<sequence length="154" mass="17337">IRYLLQFADGDIRWDGTRPIHMFRSGVPEKSMANAGAFLSISLVGSVVGAVHFVAWNSHFPTPFLRIIWKTGTIVLLAVPGWYPPLVAIYAFTPLRRMRLFNGLVGLQTQIAWISYVVARLTLMVLAILIPLKYGLPDSGYREVDWLQFLPHIG</sequence>
<proteinExistence type="predicted"/>
<feature type="transmembrane region" description="Helical" evidence="1">
    <location>
        <begin position="32"/>
        <end position="55"/>
    </location>
</feature>
<reference evidence="2 3" key="1">
    <citation type="submission" date="2024-02" db="EMBL/GenBank/DDBJ databases">
        <title>A draft genome for the cacao thread blight pathogen Marasmius crinis-equi.</title>
        <authorList>
            <person name="Cohen S.P."/>
            <person name="Baruah I.K."/>
            <person name="Amoako-Attah I."/>
            <person name="Bukari Y."/>
            <person name="Meinhardt L.W."/>
            <person name="Bailey B.A."/>
        </authorList>
    </citation>
    <scope>NUCLEOTIDE SEQUENCE [LARGE SCALE GENOMIC DNA]</scope>
    <source>
        <strain evidence="2 3">GH-76</strain>
    </source>
</reference>
<protein>
    <submittedName>
        <fullName evidence="2">Uncharacterized protein</fullName>
    </submittedName>
</protein>
<feature type="transmembrane region" description="Helical" evidence="1">
    <location>
        <begin position="113"/>
        <end position="132"/>
    </location>
</feature>
<gene>
    <name evidence="2" type="ORF">V5O48_014494</name>
</gene>
<organism evidence="2 3">
    <name type="scientific">Marasmius crinis-equi</name>
    <dbReference type="NCBI Taxonomy" id="585013"/>
    <lineage>
        <taxon>Eukaryota</taxon>
        <taxon>Fungi</taxon>
        <taxon>Dikarya</taxon>
        <taxon>Basidiomycota</taxon>
        <taxon>Agaricomycotina</taxon>
        <taxon>Agaricomycetes</taxon>
        <taxon>Agaricomycetidae</taxon>
        <taxon>Agaricales</taxon>
        <taxon>Marasmiineae</taxon>
        <taxon>Marasmiaceae</taxon>
        <taxon>Marasmius</taxon>
    </lineage>
</organism>
<name>A0ABR3EX84_9AGAR</name>
<comment type="caution">
    <text evidence="2">The sequence shown here is derived from an EMBL/GenBank/DDBJ whole genome shotgun (WGS) entry which is preliminary data.</text>
</comment>
<dbReference type="Proteomes" id="UP001465976">
    <property type="component" value="Unassembled WGS sequence"/>
</dbReference>
<keyword evidence="3" id="KW-1185">Reference proteome</keyword>
<dbReference type="PANTHER" id="PTHR35043">
    <property type="entry name" value="TRANSCRIPTION FACTOR DOMAIN-CONTAINING PROTEIN"/>
    <property type="match status" value="1"/>
</dbReference>
<keyword evidence="1" id="KW-0472">Membrane</keyword>
<feature type="non-terminal residue" evidence="2">
    <location>
        <position position="1"/>
    </location>
</feature>
<evidence type="ECO:0000313" key="3">
    <source>
        <dbReference type="Proteomes" id="UP001465976"/>
    </source>
</evidence>
<evidence type="ECO:0000313" key="2">
    <source>
        <dbReference type="EMBL" id="KAL0567501.1"/>
    </source>
</evidence>
<evidence type="ECO:0000256" key="1">
    <source>
        <dbReference type="SAM" id="Phobius"/>
    </source>
</evidence>
<dbReference type="EMBL" id="JBAHYK010001570">
    <property type="protein sequence ID" value="KAL0567501.1"/>
    <property type="molecule type" value="Genomic_DNA"/>
</dbReference>
<dbReference type="PANTHER" id="PTHR35043:SF7">
    <property type="entry name" value="TRANSCRIPTION FACTOR DOMAIN-CONTAINING PROTEIN"/>
    <property type="match status" value="1"/>
</dbReference>
<feature type="transmembrane region" description="Helical" evidence="1">
    <location>
        <begin position="67"/>
        <end position="92"/>
    </location>
</feature>
<accession>A0ABR3EX84</accession>